<proteinExistence type="predicted"/>
<dbReference type="Gene3D" id="3.40.50.300">
    <property type="entry name" value="P-loop containing nucleotide triphosphate hydrolases"/>
    <property type="match status" value="1"/>
</dbReference>
<dbReference type="EMBL" id="ACFH01000096">
    <property type="protein sequence ID" value="EEH65874.1"/>
    <property type="molecule type" value="Genomic_DNA"/>
</dbReference>
<gene>
    <name evidence="1" type="ORF">HMPREF0058_1240</name>
</gene>
<dbReference type="eggNOG" id="COG4626">
    <property type="taxonomic scope" value="Bacteria"/>
</dbReference>
<organism evidence="1 2">
    <name type="scientific">Actinomyces urogenitalis DSM 15434</name>
    <dbReference type="NCBI Taxonomy" id="525246"/>
    <lineage>
        <taxon>Bacteria</taxon>
        <taxon>Bacillati</taxon>
        <taxon>Actinomycetota</taxon>
        <taxon>Actinomycetes</taxon>
        <taxon>Actinomycetales</taxon>
        <taxon>Actinomycetaceae</taxon>
        <taxon>Actinomyces</taxon>
    </lineage>
</organism>
<comment type="caution">
    <text evidence="1">The sequence shown here is derived from an EMBL/GenBank/DDBJ whole genome shotgun (WGS) entry which is preliminary data.</text>
</comment>
<dbReference type="Proteomes" id="UP000004778">
    <property type="component" value="Unassembled WGS sequence"/>
</dbReference>
<dbReference type="InterPro" id="IPR027417">
    <property type="entry name" value="P-loop_NTPase"/>
</dbReference>
<sequence>MSSQPDVATVLGVQTPRLRVADDSASRDEGPDADDLLQAYGLVLDDWQAMVLDDWLATGPDGLWAHSRAGLSVPRQNGKNAILEAREVYGMTMLHEAFLHTAHEVKTARKAFLRLLGYFDNPRKYPDLAAMVKEIRRTNGQEAIVLTGGGQIEFVARSKNSARGFTVDIIVLDEAQDLTDEALEALRSTNAAGPQANPQIIYTGTPPSPKNDGEVFTRFRSGALSGTTASTCWHEWSAAPDADLDDETTIAQANPAYQIRLSAKTVADEREDISEEGFARERLGMWDEVSTSAVIDQATWLRCADMASQVNDRLALAVDVQPDRTSGSVAVAGQRKDGRWHIEVIDNRNNVGWILQRVAGIWARQRIRTVVIDRRGPAASLIEPLQQKGIKVTTTDAAQMAASCGAFYDAVMEDKVRHLDTPVLNSALAVARKRSLGDAWAWHRKNAAADITPLVACTLALHGAMSDRISKRRSGGATFV</sequence>
<evidence type="ECO:0000313" key="1">
    <source>
        <dbReference type="EMBL" id="EEH65874.1"/>
    </source>
</evidence>
<keyword evidence="2" id="KW-1185">Reference proteome</keyword>
<name>C0W5U6_9ACTO</name>
<reference evidence="1 2" key="1">
    <citation type="submission" date="2009-01" db="EMBL/GenBank/DDBJ databases">
        <authorList>
            <person name="Qin X."/>
            <person name="Bachman B."/>
            <person name="Battles P."/>
            <person name="Bell A."/>
            <person name="Bess C."/>
            <person name="Bickham C."/>
            <person name="Chaboub L."/>
            <person name="Chen D."/>
            <person name="Coyle M."/>
            <person name="Deiros D.R."/>
            <person name="Dinh H."/>
            <person name="Forbes L."/>
            <person name="Fowler G."/>
            <person name="Francisco L."/>
            <person name="Fu Q."/>
            <person name="Gubbala S."/>
            <person name="Hale W."/>
            <person name="Han Y."/>
            <person name="Hemphill L."/>
            <person name="Highlander S.K."/>
            <person name="Hirani K."/>
            <person name="Hogues M."/>
            <person name="Jackson L."/>
            <person name="Jakkamsetti A."/>
            <person name="Javaid M."/>
            <person name="Jiang H."/>
            <person name="Korchina V."/>
            <person name="Kovar C."/>
            <person name="Lara F."/>
            <person name="Lee S."/>
            <person name="Mata R."/>
            <person name="Mathew T."/>
            <person name="Moen C."/>
            <person name="Morales K."/>
            <person name="Munidasa M."/>
            <person name="Nazareth L."/>
            <person name="Ngo R."/>
            <person name="Nguyen L."/>
            <person name="Okwuonu G."/>
            <person name="Ongeri F."/>
            <person name="Patil S."/>
            <person name="Petrosino J."/>
            <person name="Pham C."/>
            <person name="Pham P."/>
            <person name="Pu L.-L."/>
            <person name="Puazo M."/>
            <person name="Raj R."/>
            <person name="Reid J."/>
            <person name="Rouhana J."/>
            <person name="Saada N."/>
            <person name="Shang Y."/>
            <person name="Simmons D."/>
            <person name="Thornton R."/>
            <person name="Warren J."/>
            <person name="Weissenberger G."/>
            <person name="Zhang J."/>
            <person name="Zhang L."/>
            <person name="Zhou C."/>
            <person name="Zhu D."/>
            <person name="Muzny D."/>
            <person name="Worley K."/>
            <person name="Gibbs R."/>
        </authorList>
    </citation>
    <scope>NUCLEOTIDE SEQUENCE [LARGE SCALE GENOMIC DNA]</scope>
    <source>
        <strain evidence="1 2">DSM 15434</strain>
    </source>
</reference>
<evidence type="ECO:0000313" key="2">
    <source>
        <dbReference type="Proteomes" id="UP000004778"/>
    </source>
</evidence>
<dbReference type="AlphaFoldDB" id="C0W5U6"/>
<accession>C0W5U6</accession>
<protein>
    <submittedName>
        <fullName evidence="1">Putative phage terminase, large subunit</fullName>
    </submittedName>
</protein>
<dbReference type="HOGENOM" id="CLU_030716_1_0_11"/>